<feature type="transmembrane region" description="Helical" evidence="8">
    <location>
        <begin position="314"/>
        <end position="335"/>
    </location>
</feature>
<dbReference type="Pfam" id="PF00023">
    <property type="entry name" value="Ank"/>
    <property type="match status" value="1"/>
</dbReference>
<evidence type="ECO:0000256" key="8">
    <source>
        <dbReference type="RuleBase" id="RU079119"/>
    </source>
</evidence>
<keyword evidence="4 8" id="KW-1133">Transmembrane helix</keyword>
<dbReference type="GO" id="GO:0016020">
    <property type="term" value="C:membrane"/>
    <property type="evidence" value="ECO:0007669"/>
    <property type="project" value="UniProtKB-SubCell"/>
</dbReference>
<evidence type="ECO:0000256" key="9">
    <source>
        <dbReference type="SAM" id="MobiDB-lite"/>
    </source>
</evidence>
<comment type="domain">
    <text evidence="8">The DHHC domain is required for palmitoyltransferase activity.</text>
</comment>
<evidence type="ECO:0000256" key="3">
    <source>
        <dbReference type="ARBA" id="ARBA00022737"/>
    </source>
</evidence>
<dbReference type="Pfam" id="PF13637">
    <property type="entry name" value="Ank_4"/>
    <property type="match status" value="1"/>
</dbReference>
<gene>
    <name evidence="11" type="primary">HaOG214176</name>
    <name evidence="11" type="ORF">B5X24_HaOG214176</name>
</gene>
<dbReference type="EMBL" id="KZ150387">
    <property type="protein sequence ID" value="PZC71058.1"/>
    <property type="molecule type" value="Genomic_DNA"/>
</dbReference>
<comment type="subcellular location">
    <subcellularLocation>
        <location evidence="1">Membrane</location>
        <topology evidence="1">Multi-pass membrane protein</topology>
    </subcellularLocation>
</comment>
<feature type="domain" description="Palmitoyltransferase DHHC" evidence="10">
    <location>
        <begin position="420"/>
        <end position="541"/>
    </location>
</feature>
<feature type="transmembrane region" description="Helical" evidence="8">
    <location>
        <begin position="355"/>
        <end position="384"/>
    </location>
</feature>
<keyword evidence="8" id="KW-0012">Acyltransferase</keyword>
<comment type="similarity">
    <text evidence="8">Belongs to the DHHC palmitoyltransferase family.</text>
</comment>
<feature type="transmembrane region" description="Helical" evidence="8">
    <location>
        <begin position="467"/>
        <end position="484"/>
    </location>
</feature>
<feature type="repeat" description="ANK" evidence="7">
    <location>
        <begin position="105"/>
        <end position="137"/>
    </location>
</feature>
<dbReference type="PANTHER" id="PTHR24161">
    <property type="entry name" value="ANK_REP_REGION DOMAIN-CONTAINING PROTEIN-RELATED"/>
    <property type="match status" value="1"/>
</dbReference>
<evidence type="ECO:0000313" key="12">
    <source>
        <dbReference type="Proteomes" id="UP000249218"/>
    </source>
</evidence>
<dbReference type="Pfam" id="PF01529">
    <property type="entry name" value="DHHC"/>
    <property type="match status" value="1"/>
</dbReference>
<accession>A0A2W1B5J2</accession>
<dbReference type="SMART" id="SM00248">
    <property type="entry name" value="ANK"/>
    <property type="match status" value="5"/>
</dbReference>
<protein>
    <recommendedName>
        <fullName evidence="8">Palmitoyltransferase</fullName>
        <ecNumber evidence="8">2.3.1.225</ecNumber>
    </recommendedName>
</protein>
<dbReference type="Proteomes" id="UP000249218">
    <property type="component" value="Unassembled WGS sequence"/>
</dbReference>
<dbReference type="AlphaFoldDB" id="A0A2W1B5J2"/>
<evidence type="ECO:0000256" key="4">
    <source>
        <dbReference type="ARBA" id="ARBA00022989"/>
    </source>
</evidence>
<keyword evidence="8" id="KW-0808">Transferase</keyword>
<sequence length="636" mass="69455">MYDSTCGAAASGQCGKSQPDGDGPPPREPPPAPLERDYSGFDIVKATQYGAFARVKELVEAGWDVNQPDHETVTLLHWAAINNRREIIQYLLSKGAAVDAVGGELQSTPLHWATRQGHLEATVLLVRAGADPGLRDAEGCACLHLAAQFGHTAVVAYLVARGVAADAPDAAGMTPLMWACWKVSAVDPARLLLTLGASPRPADRSHGNTALHWAILARNTTAISTLILYGDASLDVPNLRGVTPLAMLQANADSLWVGSKVSDKIKEHSLAANKKNIFRRLTYDKKFRWWCVVVMPFVAFYLTGLVLEMDALYLVKAFLLVCFYGALHFLSNLLFDDDLKNIFPLSVYLATKAWFYITWAVFIAGVVGAGATLLFALCSAALWASFLRSWRSDPGVISASRQDKLRTIIELSESARGGFEPARFCSACLVRRPLRSKHCSVCNRCVAKFDHHCPWVGNCIGANNHRYFIAFLVSLLVMCAWMLWGGAQYFVSECGADDASAAAVLLQWAQCNAWLAWVMLNACFHLFWVFVLTCCQLYLVSVRAGRGALPPAACADAALCRQVVCLGMTTNEQLNRSRYRHFVARGGRSPFTRGPLHNCADFFGCGACGLLAPRSRDWAAAGLDDDAAEPMLQHYV</sequence>
<dbReference type="GO" id="GO:0019706">
    <property type="term" value="F:protein-cysteine S-palmitoyltransferase activity"/>
    <property type="evidence" value="ECO:0007669"/>
    <property type="project" value="UniProtKB-EC"/>
</dbReference>
<dbReference type="InterPro" id="IPR036770">
    <property type="entry name" value="Ankyrin_rpt-contain_sf"/>
</dbReference>
<dbReference type="Gene3D" id="1.25.40.20">
    <property type="entry name" value="Ankyrin repeat-containing domain"/>
    <property type="match status" value="1"/>
</dbReference>
<dbReference type="PANTHER" id="PTHR24161:SF85">
    <property type="entry name" value="PALMITOYLTRANSFERASE HIP14"/>
    <property type="match status" value="1"/>
</dbReference>
<dbReference type="InterPro" id="IPR002110">
    <property type="entry name" value="Ankyrin_rpt"/>
</dbReference>
<dbReference type="EC" id="2.3.1.225" evidence="8"/>
<feature type="region of interest" description="Disordered" evidence="9">
    <location>
        <begin position="1"/>
        <end position="37"/>
    </location>
</feature>
<feature type="repeat" description="ANK" evidence="7">
    <location>
        <begin position="138"/>
        <end position="170"/>
    </location>
</feature>
<evidence type="ECO:0000313" key="11">
    <source>
        <dbReference type="EMBL" id="PZC71058.1"/>
    </source>
</evidence>
<name>A0A2W1B5J2_HELAM</name>
<keyword evidence="2 8" id="KW-0812">Transmembrane</keyword>
<dbReference type="Pfam" id="PF12796">
    <property type="entry name" value="Ank_2"/>
    <property type="match status" value="1"/>
</dbReference>
<evidence type="ECO:0000256" key="1">
    <source>
        <dbReference type="ARBA" id="ARBA00004141"/>
    </source>
</evidence>
<dbReference type="PROSITE" id="PS50216">
    <property type="entry name" value="DHHC"/>
    <property type="match status" value="1"/>
</dbReference>
<evidence type="ECO:0000256" key="5">
    <source>
        <dbReference type="ARBA" id="ARBA00023043"/>
    </source>
</evidence>
<keyword evidence="5 7" id="KW-0040">ANK repeat</keyword>
<keyword evidence="6 8" id="KW-0472">Membrane</keyword>
<reference evidence="11 12" key="1">
    <citation type="journal article" date="2017" name="BMC Biol.">
        <title>Genomic innovations, transcriptional plasticity and gene loss underlying the evolution and divergence of two highly polyphagous and invasive Helicoverpa pest species.</title>
        <authorList>
            <person name="Pearce S.L."/>
            <person name="Clarke D.F."/>
            <person name="East P.D."/>
            <person name="Elfekih S."/>
            <person name="Gordon K.H."/>
            <person name="Jermiin L.S."/>
            <person name="McGaughran A."/>
            <person name="Oakeshott J.G."/>
            <person name="Papanikolaou A."/>
            <person name="Perera O.P."/>
            <person name="Rane R.V."/>
            <person name="Richards S."/>
            <person name="Tay W.T."/>
            <person name="Walsh T.K."/>
            <person name="Anderson A."/>
            <person name="Anderson C.J."/>
            <person name="Asgari S."/>
            <person name="Board P.G."/>
            <person name="Bretschneider A."/>
            <person name="Campbell P.M."/>
            <person name="Chertemps T."/>
            <person name="Christeller J.T."/>
            <person name="Coppin C.W."/>
            <person name="Downes S.J."/>
            <person name="Duan G."/>
            <person name="Farnsworth C.A."/>
            <person name="Good R.T."/>
            <person name="Han L.B."/>
            <person name="Han Y.C."/>
            <person name="Hatje K."/>
            <person name="Horne I."/>
            <person name="Huang Y.P."/>
            <person name="Hughes D.S."/>
            <person name="Jacquin-Joly E."/>
            <person name="James W."/>
            <person name="Jhangiani S."/>
            <person name="Kollmar M."/>
            <person name="Kuwar S.S."/>
            <person name="Li S."/>
            <person name="Liu N.Y."/>
            <person name="Maibeche M.T."/>
            <person name="Miller J.R."/>
            <person name="Montagne N."/>
            <person name="Perry T."/>
            <person name="Qu J."/>
            <person name="Song S.V."/>
            <person name="Sutton G.G."/>
            <person name="Vogel H."/>
            <person name="Walenz B.P."/>
            <person name="Xu W."/>
            <person name="Zhang H.J."/>
            <person name="Zou Z."/>
            <person name="Batterham P."/>
            <person name="Edwards O.R."/>
            <person name="Feyereisen R."/>
            <person name="Gibbs R.A."/>
            <person name="Heckel D.G."/>
            <person name="McGrath A."/>
            <person name="Robin C."/>
            <person name="Scherer S.E."/>
            <person name="Worley K.C."/>
            <person name="Wu Y.D."/>
        </authorList>
    </citation>
    <scope>NUCLEOTIDE SEQUENCE [LARGE SCALE GENOMIC DNA]</scope>
    <source>
        <strain evidence="11">Harm_GR_Male_#8</strain>
        <tissue evidence="11">Whole organism</tissue>
    </source>
</reference>
<keyword evidence="3" id="KW-0677">Repeat</keyword>
<organism evidence="11 12">
    <name type="scientific">Helicoverpa armigera</name>
    <name type="common">Cotton bollworm</name>
    <name type="synonym">Heliothis armigera</name>
    <dbReference type="NCBI Taxonomy" id="29058"/>
    <lineage>
        <taxon>Eukaryota</taxon>
        <taxon>Metazoa</taxon>
        <taxon>Ecdysozoa</taxon>
        <taxon>Arthropoda</taxon>
        <taxon>Hexapoda</taxon>
        <taxon>Insecta</taxon>
        <taxon>Pterygota</taxon>
        <taxon>Neoptera</taxon>
        <taxon>Endopterygota</taxon>
        <taxon>Lepidoptera</taxon>
        <taxon>Glossata</taxon>
        <taxon>Ditrysia</taxon>
        <taxon>Noctuoidea</taxon>
        <taxon>Noctuidae</taxon>
        <taxon>Heliothinae</taxon>
        <taxon>Helicoverpa</taxon>
    </lineage>
</organism>
<feature type="transmembrane region" description="Helical" evidence="8">
    <location>
        <begin position="514"/>
        <end position="540"/>
    </location>
</feature>
<dbReference type="SUPFAM" id="SSF48403">
    <property type="entry name" value="Ankyrin repeat"/>
    <property type="match status" value="1"/>
</dbReference>
<evidence type="ECO:0000256" key="6">
    <source>
        <dbReference type="ARBA" id="ARBA00023136"/>
    </source>
</evidence>
<evidence type="ECO:0000256" key="7">
    <source>
        <dbReference type="PROSITE-ProRule" id="PRU00023"/>
    </source>
</evidence>
<dbReference type="PROSITE" id="PS50088">
    <property type="entry name" value="ANK_REPEAT"/>
    <property type="match status" value="3"/>
</dbReference>
<keyword evidence="12" id="KW-1185">Reference proteome</keyword>
<evidence type="ECO:0000259" key="10">
    <source>
        <dbReference type="Pfam" id="PF01529"/>
    </source>
</evidence>
<evidence type="ECO:0000256" key="2">
    <source>
        <dbReference type="ARBA" id="ARBA00022692"/>
    </source>
</evidence>
<feature type="repeat" description="ANK" evidence="7">
    <location>
        <begin position="71"/>
        <end position="103"/>
    </location>
</feature>
<proteinExistence type="inferred from homology"/>
<dbReference type="OrthoDB" id="6781668at2759"/>
<feature type="transmembrane region" description="Helical" evidence="8">
    <location>
        <begin position="287"/>
        <end position="307"/>
    </location>
</feature>
<dbReference type="InterPro" id="IPR001594">
    <property type="entry name" value="Palmitoyltrfase_DHHC"/>
</dbReference>
<dbReference type="PROSITE" id="PS50297">
    <property type="entry name" value="ANK_REP_REGION"/>
    <property type="match status" value="3"/>
</dbReference>
<comment type="catalytic activity">
    <reaction evidence="8">
        <text>L-cysteinyl-[protein] + hexadecanoyl-CoA = S-hexadecanoyl-L-cysteinyl-[protein] + CoA</text>
        <dbReference type="Rhea" id="RHEA:36683"/>
        <dbReference type="Rhea" id="RHEA-COMP:10131"/>
        <dbReference type="Rhea" id="RHEA-COMP:11032"/>
        <dbReference type="ChEBI" id="CHEBI:29950"/>
        <dbReference type="ChEBI" id="CHEBI:57287"/>
        <dbReference type="ChEBI" id="CHEBI:57379"/>
        <dbReference type="ChEBI" id="CHEBI:74151"/>
        <dbReference type="EC" id="2.3.1.225"/>
    </reaction>
</comment>
<feature type="compositionally biased region" description="Pro residues" evidence="9">
    <location>
        <begin position="22"/>
        <end position="33"/>
    </location>
</feature>